<dbReference type="AlphaFoldDB" id="A0A319CUQ6"/>
<accession>A0A319CUQ6</accession>
<dbReference type="STRING" id="1448315.A0A319CUQ6"/>
<gene>
    <name evidence="3" type="ORF">BO82DRAFT_340584</name>
</gene>
<feature type="region of interest" description="Disordered" evidence="1">
    <location>
        <begin position="223"/>
        <end position="245"/>
    </location>
</feature>
<proteinExistence type="predicted"/>
<keyword evidence="4" id="KW-1185">Reference proteome</keyword>
<evidence type="ECO:0000313" key="4">
    <source>
        <dbReference type="Proteomes" id="UP000248340"/>
    </source>
</evidence>
<feature type="compositionally biased region" description="Low complexity" evidence="1">
    <location>
        <begin position="72"/>
        <end position="83"/>
    </location>
</feature>
<keyword evidence="2" id="KW-1133">Transmembrane helix</keyword>
<keyword evidence="2" id="KW-0812">Transmembrane</keyword>
<feature type="region of interest" description="Disordered" evidence="1">
    <location>
        <begin position="102"/>
        <end position="126"/>
    </location>
</feature>
<keyword evidence="2" id="KW-0472">Membrane</keyword>
<feature type="compositionally biased region" description="Polar residues" evidence="1">
    <location>
        <begin position="235"/>
        <end position="245"/>
    </location>
</feature>
<dbReference type="RefSeq" id="XP_025489538.1">
    <property type="nucleotide sequence ID" value="XM_025633518.1"/>
</dbReference>
<dbReference type="Proteomes" id="UP000248340">
    <property type="component" value="Unassembled WGS sequence"/>
</dbReference>
<dbReference type="VEuPathDB" id="FungiDB:BO82DRAFT_340584"/>
<evidence type="ECO:0000256" key="2">
    <source>
        <dbReference type="SAM" id="Phobius"/>
    </source>
</evidence>
<evidence type="ECO:0000256" key="1">
    <source>
        <dbReference type="SAM" id="MobiDB-lite"/>
    </source>
</evidence>
<evidence type="ECO:0000313" key="3">
    <source>
        <dbReference type="EMBL" id="PYH79338.1"/>
    </source>
</evidence>
<sequence length="384" mass="42148">MVKDGSWPSKMAVMDDQASLHDTMVYPQAFTILFPVIPASLRRRLPSLYSTIQRSVSSGAAPNFKTNTTGEHSSSMHSRMPSSSIPELECYKTLPGPFTGDLFPRPATADSSSNERDSCVSSVSGKAPDMSEITAFEEGRYGDAFGASSSSRYEAESGLRWNRVIPALSLLRNAGYEAQQPRCDGPLARSLYITALGYLLDALPAELTHDEIATIRHNLPSSLQSSTLAPGDASQPATGLMSSDTKSDIYNQSNKSGRSLLHRLLAYVIIQFFVLVRYVVPYLKLLLARVYQYERSHRVTERVISTTLDTVDSWGKRCMSFGSTILGLYEGRVRSTVINITDWWVEGIAGGIYEGVGEGMTVLGLIQPHTKLERASIQALKRGM</sequence>
<dbReference type="GeneID" id="37136259"/>
<dbReference type="EMBL" id="KZ821720">
    <property type="protein sequence ID" value="PYH79338.1"/>
    <property type="molecule type" value="Genomic_DNA"/>
</dbReference>
<feature type="transmembrane region" description="Helical" evidence="2">
    <location>
        <begin position="260"/>
        <end position="280"/>
    </location>
</feature>
<name>A0A319CUQ6_9EURO</name>
<feature type="region of interest" description="Disordered" evidence="1">
    <location>
        <begin position="59"/>
        <end position="83"/>
    </location>
</feature>
<dbReference type="OrthoDB" id="190201at2759"/>
<protein>
    <submittedName>
        <fullName evidence="3">Uncharacterized protein</fullName>
    </submittedName>
</protein>
<feature type="compositionally biased region" description="Polar residues" evidence="1">
    <location>
        <begin position="59"/>
        <end position="71"/>
    </location>
</feature>
<reference evidence="3 4" key="1">
    <citation type="submission" date="2016-12" db="EMBL/GenBank/DDBJ databases">
        <title>The genomes of Aspergillus section Nigri reveals drivers in fungal speciation.</title>
        <authorList>
            <consortium name="DOE Joint Genome Institute"/>
            <person name="Vesth T.C."/>
            <person name="Nybo J."/>
            <person name="Theobald S."/>
            <person name="Brandl J."/>
            <person name="Frisvad J.C."/>
            <person name="Nielsen K.F."/>
            <person name="Lyhne E.K."/>
            <person name="Kogle M.E."/>
            <person name="Kuo A."/>
            <person name="Riley R."/>
            <person name="Clum A."/>
            <person name="Nolan M."/>
            <person name="Lipzen A."/>
            <person name="Salamov A."/>
            <person name="Henrissat B."/>
            <person name="Wiebenga A."/>
            <person name="De Vries R.P."/>
            <person name="Grigoriev I.V."/>
            <person name="Mortensen U.H."/>
            <person name="Andersen M.R."/>
            <person name="Baker S.E."/>
        </authorList>
    </citation>
    <scope>NUCLEOTIDE SEQUENCE [LARGE SCALE GENOMIC DNA]</scope>
    <source>
        <strain evidence="3 4">CBS 121591</strain>
    </source>
</reference>
<organism evidence="3 4">
    <name type="scientific">Aspergillus uvarum CBS 121591</name>
    <dbReference type="NCBI Taxonomy" id="1448315"/>
    <lineage>
        <taxon>Eukaryota</taxon>
        <taxon>Fungi</taxon>
        <taxon>Dikarya</taxon>
        <taxon>Ascomycota</taxon>
        <taxon>Pezizomycotina</taxon>
        <taxon>Eurotiomycetes</taxon>
        <taxon>Eurotiomycetidae</taxon>
        <taxon>Eurotiales</taxon>
        <taxon>Aspergillaceae</taxon>
        <taxon>Aspergillus</taxon>
        <taxon>Aspergillus subgen. Circumdati</taxon>
    </lineage>
</organism>